<proteinExistence type="predicted"/>
<feature type="transmembrane region" description="Helical" evidence="7">
    <location>
        <begin position="178"/>
        <end position="195"/>
    </location>
</feature>
<feature type="transmembrane region" description="Helical" evidence="7">
    <location>
        <begin position="99"/>
        <end position="118"/>
    </location>
</feature>
<keyword evidence="5 7" id="KW-1133">Transmembrane helix</keyword>
<dbReference type="OrthoDB" id="7867181at2759"/>
<keyword evidence="6 7" id="KW-0472">Membrane</keyword>
<keyword evidence="2" id="KW-0813">Transport</keyword>
<reference evidence="10" key="1">
    <citation type="submission" date="2025-08" db="UniProtKB">
        <authorList>
            <consortium name="RefSeq"/>
        </authorList>
    </citation>
    <scope>IDENTIFICATION</scope>
    <source>
        <strain evidence="10">14028-0561.14</strain>
        <tissue evidence="10">Whole fly</tissue>
    </source>
</reference>
<dbReference type="Gene3D" id="1.20.120.1770">
    <property type="match status" value="1"/>
</dbReference>
<dbReference type="InterPro" id="IPR006593">
    <property type="entry name" value="Cyt_b561/ferric_Rdtase_TM"/>
</dbReference>
<evidence type="ECO:0000256" key="6">
    <source>
        <dbReference type="ARBA" id="ARBA00023136"/>
    </source>
</evidence>
<feature type="transmembrane region" description="Helical" evidence="7">
    <location>
        <begin position="207"/>
        <end position="225"/>
    </location>
</feature>
<feature type="transmembrane region" description="Helical" evidence="7">
    <location>
        <begin position="35"/>
        <end position="56"/>
    </location>
</feature>
<comment type="subcellular location">
    <subcellularLocation>
        <location evidence="1">Membrane</location>
    </subcellularLocation>
</comment>
<dbReference type="GeneID" id="108080008"/>
<name>A0A6P4J6C1_DROKI</name>
<evidence type="ECO:0000256" key="4">
    <source>
        <dbReference type="ARBA" id="ARBA00022982"/>
    </source>
</evidence>
<dbReference type="Pfam" id="PF03188">
    <property type="entry name" value="Cytochrom_B561"/>
    <property type="match status" value="1"/>
</dbReference>
<keyword evidence="4" id="KW-0249">Electron transport</keyword>
<dbReference type="RefSeq" id="XP_017030063.1">
    <property type="nucleotide sequence ID" value="XM_017174574.2"/>
</dbReference>
<evidence type="ECO:0000259" key="8">
    <source>
        <dbReference type="SMART" id="SM00665"/>
    </source>
</evidence>
<evidence type="ECO:0000256" key="7">
    <source>
        <dbReference type="SAM" id="Phobius"/>
    </source>
</evidence>
<evidence type="ECO:0000313" key="9">
    <source>
        <dbReference type="Proteomes" id="UP001652661"/>
    </source>
</evidence>
<evidence type="ECO:0000256" key="2">
    <source>
        <dbReference type="ARBA" id="ARBA00022448"/>
    </source>
</evidence>
<sequence>MSFNHNTSAGNIFVDLSGPFTNIHFILRVGFLRTIIDVLALICTLLPTAVVAWTCLRLELRRTAYHALYSTLGLFSFVGGAQMLTCHYCWVAGSRLGNSLHVVLGVLALWVGILGIYAKSAIKRRENKQHDIAEQERHISSKHSWCGLLGYLLLLACAITGVILIFVGALAVHLFHRIFGFSGFVFLASSQWFSYNTAFARRQWDRRWIIGLQLATLGAVFLVGYDEVFHISYDIVNIFKQRRL</sequence>
<feature type="domain" description="Cytochrome b561" evidence="8">
    <location>
        <begin position="65"/>
        <end position="195"/>
    </location>
</feature>
<evidence type="ECO:0000256" key="5">
    <source>
        <dbReference type="ARBA" id="ARBA00022989"/>
    </source>
</evidence>
<dbReference type="Proteomes" id="UP001652661">
    <property type="component" value="Chromosome X"/>
</dbReference>
<evidence type="ECO:0000256" key="3">
    <source>
        <dbReference type="ARBA" id="ARBA00022692"/>
    </source>
</evidence>
<accession>A0A6P4J6C1</accession>
<keyword evidence="9" id="KW-1185">Reference proteome</keyword>
<organism evidence="9 10">
    <name type="scientific">Drosophila kikkawai</name>
    <name type="common">Fruit fly</name>
    <dbReference type="NCBI Taxonomy" id="30033"/>
    <lineage>
        <taxon>Eukaryota</taxon>
        <taxon>Metazoa</taxon>
        <taxon>Ecdysozoa</taxon>
        <taxon>Arthropoda</taxon>
        <taxon>Hexapoda</taxon>
        <taxon>Insecta</taxon>
        <taxon>Pterygota</taxon>
        <taxon>Neoptera</taxon>
        <taxon>Endopterygota</taxon>
        <taxon>Diptera</taxon>
        <taxon>Brachycera</taxon>
        <taxon>Muscomorpha</taxon>
        <taxon>Ephydroidea</taxon>
        <taxon>Drosophilidae</taxon>
        <taxon>Drosophila</taxon>
        <taxon>Sophophora</taxon>
    </lineage>
</organism>
<evidence type="ECO:0000256" key="1">
    <source>
        <dbReference type="ARBA" id="ARBA00004370"/>
    </source>
</evidence>
<evidence type="ECO:0000313" key="10">
    <source>
        <dbReference type="RefSeq" id="XP_017030063.1"/>
    </source>
</evidence>
<dbReference type="SMART" id="SM00665">
    <property type="entry name" value="B561"/>
    <property type="match status" value="1"/>
</dbReference>
<keyword evidence="3 7" id="KW-0812">Transmembrane</keyword>
<gene>
    <name evidence="10" type="primary">LOC108080008</name>
</gene>
<feature type="transmembrane region" description="Helical" evidence="7">
    <location>
        <begin position="68"/>
        <end position="93"/>
    </location>
</feature>
<dbReference type="AlphaFoldDB" id="A0A6P4J6C1"/>
<protein>
    <recommendedName>
        <fullName evidence="8">Cytochrome b561 domain-containing protein</fullName>
    </recommendedName>
</protein>
<feature type="transmembrane region" description="Helical" evidence="7">
    <location>
        <begin position="148"/>
        <end position="172"/>
    </location>
</feature>
<dbReference type="GO" id="GO:0016020">
    <property type="term" value="C:membrane"/>
    <property type="evidence" value="ECO:0007669"/>
    <property type="project" value="UniProtKB-SubCell"/>
</dbReference>